<dbReference type="SUPFAM" id="SSF53383">
    <property type="entry name" value="PLP-dependent transferases"/>
    <property type="match status" value="1"/>
</dbReference>
<dbReference type="Gene3D" id="3.40.640.10">
    <property type="entry name" value="Type I PLP-dependent aspartate aminotransferase-like (Major domain)"/>
    <property type="match status" value="1"/>
</dbReference>
<dbReference type="EMBL" id="CACVAZ010000072">
    <property type="protein sequence ID" value="CAA6812035.1"/>
    <property type="molecule type" value="Genomic_DNA"/>
</dbReference>
<keyword evidence="1" id="KW-0012">Acyltransferase</keyword>
<protein>
    <submittedName>
        <fullName evidence="1">8-amino-7-oxononanoate synthase (EC)</fullName>
        <ecNumber evidence="1">2.3.1.47</ecNumber>
    </submittedName>
</protein>
<evidence type="ECO:0000313" key="1">
    <source>
        <dbReference type="EMBL" id="CAA6812035.1"/>
    </source>
</evidence>
<dbReference type="GO" id="GO:0008710">
    <property type="term" value="F:8-amino-7-oxononanoate synthase activity"/>
    <property type="evidence" value="ECO:0007669"/>
    <property type="project" value="UniProtKB-EC"/>
</dbReference>
<sequence length="112" mass="12669">MIYSTAPSIIDTALALVNIEYVSENSEALEKEINIRQKAVEKIMKIPIQALILPIPMLNNKSTLLYQKRLEEAGYLIGAIRQPTVKEPILRVIPRLGTSLNSFKSMLYEIKL</sequence>
<dbReference type="EC" id="2.3.1.47" evidence="1"/>
<name>A0A6S6T6C3_9BACT</name>
<keyword evidence="1" id="KW-0808">Transferase</keyword>
<dbReference type="Gene3D" id="3.90.1150.10">
    <property type="entry name" value="Aspartate Aminotransferase, domain 1"/>
    <property type="match status" value="1"/>
</dbReference>
<reference evidence="1" key="1">
    <citation type="submission" date="2020-01" db="EMBL/GenBank/DDBJ databases">
        <authorList>
            <person name="Meier V. D."/>
            <person name="Meier V D."/>
        </authorList>
    </citation>
    <scope>NUCLEOTIDE SEQUENCE</scope>
    <source>
        <strain evidence="1">HLG_WM_MAG_02</strain>
    </source>
</reference>
<accession>A0A6S6T6C3</accession>
<dbReference type="InterPro" id="IPR015421">
    <property type="entry name" value="PyrdxlP-dep_Trfase_major"/>
</dbReference>
<dbReference type="InterPro" id="IPR015422">
    <property type="entry name" value="PyrdxlP-dep_Trfase_small"/>
</dbReference>
<dbReference type="InterPro" id="IPR015424">
    <property type="entry name" value="PyrdxlP-dep_Trfase"/>
</dbReference>
<proteinExistence type="predicted"/>
<gene>
    <name evidence="1" type="ORF">HELGO_WM39150</name>
</gene>
<dbReference type="AlphaFoldDB" id="A0A6S6T6C3"/>
<organism evidence="1">
    <name type="scientific">uncultured Sulfurovum sp</name>
    <dbReference type="NCBI Taxonomy" id="269237"/>
    <lineage>
        <taxon>Bacteria</taxon>
        <taxon>Pseudomonadati</taxon>
        <taxon>Campylobacterota</taxon>
        <taxon>Epsilonproteobacteria</taxon>
        <taxon>Campylobacterales</taxon>
        <taxon>Sulfurovaceae</taxon>
        <taxon>Sulfurovum</taxon>
        <taxon>environmental samples</taxon>
    </lineage>
</organism>